<comment type="caution">
    <text evidence="3">The sequence shown here is derived from an EMBL/GenBank/DDBJ whole genome shotgun (WGS) entry which is preliminary data.</text>
</comment>
<feature type="region of interest" description="Disordered" evidence="1">
    <location>
        <begin position="140"/>
        <end position="164"/>
    </location>
</feature>
<dbReference type="RefSeq" id="WP_220373346.1">
    <property type="nucleotide sequence ID" value="NZ_JAEUAO010000004.1"/>
</dbReference>
<organism evidence="3 4">
    <name type="scientific">Rhizobium herbae</name>
    <dbReference type="NCBI Taxonomy" id="508661"/>
    <lineage>
        <taxon>Bacteria</taxon>
        <taxon>Pseudomonadati</taxon>
        <taxon>Pseudomonadota</taxon>
        <taxon>Alphaproteobacteria</taxon>
        <taxon>Hyphomicrobiales</taxon>
        <taxon>Rhizobiaceae</taxon>
        <taxon>Rhizobium/Agrobacterium group</taxon>
        <taxon>Rhizobium</taxon>
    </lineage>
</organism>
<keyword evidence="2" id="KW-0732">Signal</keyword>
<evidence type="ECO:0000313" key="3">
    <source>
        <dbReference type="EMBL" id="MBW9065401.1"/>
    </source>
</evidence>
<gene>
    <name evidence="3" type="ORF">JNB71_19030</name>
</gene>
<dbReference type="Gene3D" id="2.180.10.10">
    <property type="entry name" value="RHS repeat-associated core"/>
    <property type="match status" value="1"/>
</dbReference>
<evidence type="ECO:0000313" key="4">
    <source>
        <dbReference type="Proteomes" id="UP000757604"/>
    </source>
</evidence>
<evidence type="ECO:0008006" key="5">
    <source>
        <dbReference type="Google" id="ProtNLM"/>
    </source>
</evidence>
<feature type="signal peptide" evidence="2">
    <location>
        <begin position="1"/>
        <end position="29"/>
    </location>
</feature>
<protein>
    <recommendedName>
        <fullName evidence="5">RHS repeat-associated core domain-containing protein</fullName>
    </recommendedName>
</protein>
<sequence length="164" mass="15995">MKCFSSGFLTRVLSLLLVCSMLSVSFGSAANARFIQPATMDPTIEGVGTNRYAYAGNDPVNNSDPNGHIAGQPDKTVEGVAQGGFWGGLLGGLFGAGAGFLAGGPPGALVGGGAGIYDGVMGGAIVGGALGVHADMMEDHEAGRNGDKNFGSGGTSSAAAGAAV</sequence>
<accession>A0ABS7HFD7</accession>
<proteinExistence type="predicted"/>
<reference evidence="3 4" key="1">
    <citation type="journal article" date="2021" name="MBio">
        <title>Poor Competitiveness of Bradyrhizobium in Pigeon Pea Root Colonization in Indian Soils.</title>
        <authorList>
            <person name="Chalasani D."/>
            <person name="Basu A."/>
            <person name="Pullabhotla S.V.S.R.N."/>
            <person name="Jorrin B."/>
            <person name="Neal A.L."/>
            <person name="Poole P.S."/>
            <person name="Podile A.R."/>
            <person name="Tkacz A."/>
        </authorList>
    </citation>
    <scope>NUCLEOTIDE SEQUENCE [LARGE SCALE GENOMIC DNA]</scope>
    <source>
        <strain evidence="3 4">HU44</strain>
    </source>
</reference>
<keyword evidence="4" id="KW-1185">Reference proteome</keyword>
<evidence type="ECO:0000256" key="1">
    <source>
        <dbReference type="SAM" id="MobiDB-lite"/>
    </source>
</evidence>
<feature type="chain" id="PRO_5045246875" description="RHS repeat-associated core domain-containing protein" evidence="2">
    <location>
        <begin position="30"/>
        <end position="164"/>
    </location>
</feature>
<dbReference type="EMBL" id="JAEUAO010000004">
    <property type="protein sequence ID" value="MBW9065401.1"/>
    <property type="molecule type" value="Genomic_DNA"/>
</dbReference>
<name>A0ABS7HFD7_9HYPH</name>
<dbReference type="Proteomes" id="UP000757604">
    <property type="component" value="Unassembled WGS sequence"/>
</dbReference>
<evidence type="ECO:0000256" key="2">
    <source>
        <dbReference type="SAM" id="SignalP"/>
    </source>
</evidence>
<feature type="compositionally biased region" description="Low complexity" evidence="1">
    <location>
        <begin position="155"/>
        <end position="164"/>
    </location>
</feature>